<dbReference type="Proteomes" id="UP000557204">
    <property type="component" value="Unassembled WGS sequence"/>
</dbReference>
<dbReference type="InterPro" id="IPR037465">
    <property type="entry name" value="YlxR"/>
</dbReference>
<feature type="region of interest" description="Disordered" evidence="1">
    <location>
        <begin position="1"/>
        <end position="32"/>
    </location>
</feature>
<proteinExistence type="predicted"/>
<sequence length="115" mass="12627">MSSRVRLEGIGSRGPVPARPAPTPPRPVGPVRTCVGCRQRDLRSQLLRLVLVTSDDAPRVAVDVRACLPGRGAWIHEDLACLDRAVRRRAVPRALRAGGPVDLEPVRAYLEHQDR</sequence>
<dbReference type="AlphaFoldDB" id="A0A849K205"/>
<accession>A0A849K205</accession>
<gene>
    <name evidence="3" type="ORF">HLI28_04280</name>
</gene>
<feature type="domain" description="YlxR" evidence="2">
    <location>
        <begin position="32"/>
        <end position="108"/>
    </location>
</feature>
<evidence type="ECO:0000256" key="1">
    <source>
        <dbReference type="SAM" id="MobiDB-lite"/>
    </source>
</evidence>
<evidence type="ECO:0000259" key="2">
    <source>
        <dbReference type="Pfam" id="PF04296"/>
    </source>
</evidence>
<evidence type="ECO:0000313" key="4">
    <source>
        <dbReference type="Proteomes" id="UP000557204"/>
    </source>
</evidence>
<dbReference type="Pfam" id="PF04296">
    <property type="entry name" value="YlxR"/>
    <property type="match status" value="1"/>
</dbReference>
<dbReference type="PANTHER" id="PTHR34215:SF1">
    <property type="entry name" value="YLXR DOMAIN-CONTAINING PROTEIN"/>
    <property type="match status" value="1"/>
</dbReference>
<evidence type="ECO:0000313" key="3">
    <source>
        <dbReference type="EMBL" id="NNU26761.1"/>
    </source>
</evidence>
<dbReference type="PANTHER" id="PTHR34215">
    <property type="entry name" value="BLL0784 PROTEIN"/>
    <property type="match status" value="1"/>
</dbReference>
<dbReference type="Gene3D" id="3.30.1230.10">
    <property type="entry name" value="YlxR-like"/>
    <property type="match status" value="1"/>
</dbReference>
<protein>
    <submittedName>
        <fullName evidence="3">YlxR family protein</fullName>
    </submittedName>
</protein>
<keyword evidence="4" id="KW-1185">Reference proteome</keyword>
<reference evidence="3 4" key="1">
    <citation type="submission" date="2020-05" db="EMBL/GenBank/DDBJ databases">
        <title>Genome sequence of Isoptericola sp. JC619 isolated from Chilika lagoon, India.</title>
        <authorList>
            <person name="Kumar D."/>
            <person name="Appam K."/>
            <person name="Gandham S."/>
            <person name="Uppada J."/>
            <person name="Sasikala C."/>
            <person name="Venkata Ramana C."/>
        </authorList>
    </citation>
    <scope>NUCLEOTIDE SEQUENCE [LARGE SCALE GENOMIC DNA]</scope>
    <source>
        <strain evidence="3 4">JC619</strain>
    </source>
</reference>
<dbReference type="RefSeq" id="WP_171246281.1">
    <property type="nucleotide sequence ID" value="NZ_JABFAJ010000008.1"/>
</dbReference>
<name>A0A849K205_9MICO</name>
<dbReference type="InterPro" id="IPR035931">
    <property type="entry name" value="YlxR-like_sf"/>
</dbReference>
<comment type="caution">
    <text evidence="3">The sequence shown here is derived from an EMBL/GenBank/DDBJ whole genome shotgun (WGS) entry which is preliminary data.</text>
</comment>
<organism evidence="3 4">
    <name type="scientific">Isoptericola sediminis</name>
    <dbReference type="NCBI Taxonomy" id="2733572"/>
    <lineage>
        <taxon>Bacteria</taxon>
        <taxon>Bacillati</taxon>
        <taxon>Actinomycetota</taxon>
        <taxon>Actinomycetes</taxon>
        <taxon>Micrococcales</taxon>
        <taxon>Promicromonosporaceae</taxon>
        <taxon>Isoptericola</taxon>
    </lineage>
</organism>
<dbReference type="EMBL" id="JABFAJ010000008">
    <property type="protein sequence ID" value="NNU26761.1"/>
    <property type="molecule type" value="Genomic_DNA"/>
</dbReference>
<dbReference type="InterPro" id="IPR007393">
    <property type="entry name" value="YlxR_dom"/>
</dbReference>
<dbReference type="SUPFAM" id="SSF64376">
    <property type="entry name" value="YlxR-like"/>
    <property type="match status" value="1"/>
</dbReference>
<feature type="compositionally biased region" description="Pro residues" evidence="1">
    <location>
        <begin position="17"/>
        <end position="28"/>
    </location>
</feature>